<dbReference type="EC" id="2.1.1.107" evidence="2"/>
<dbReference type="AlphaFoldDB" id="S9ZF48"/>
<dbReference type="Gene3D" id="3.40.1010.10">
    <property type="entry name" value="Cobalt-precorrin-4 Transmethylase, Domain 1"/>
    <property type="match status" value="1"/>
</dbReference>
<dbReference type="PANTHER" id="PTHR45790:SF3">
    <property type="entry name" value="S-ADENOSYL-L-METHIONINE-DEPENDENT UROPORPHYRINOGEN III METHYLTRANSFERASE, CHLOROPLASTIC"/>
    <property type="match status" value="1"/>
</dbReference>
<dbReference type="PROSITE" id="PS00840">
    <property type="entry name" value="SUMT_2"/>
    <property type="match status" value="1"/>
</dbReference>
<dbReference type="FunFam" id="3.40.1010.10:FF:000001">
    <property type="entry name" value="Siroheme synthase"/>
    <property type="match status" value="1"/>
</dbReference>
<dbReference type="InterPro" id="IPR000878">
    <property type="entry name" value="4pyrrol_Mease"/>
</dbReference>
<evidence type="ECO:0000256" key="9">
    <source>
        <dbReference type="ARBA" id="ARBA00060548"/>
    </source>
</evidence>
<keyword evidence="13" id="KW-1185">Reference proteome</keyword>
<evidence type="ECO:0000256" key="6">
    <source>
        <dbReference type="ARBA" id="ARBA00022691"/>
    </source>
</evidence>
<evidence type="ECO:0000256" key="2">
    <source>
        <dbReference type="ARBA" id="ARBA00012162"/>
    </source>
</evidence>
<evidence type="ECO:0000256" key="1">
    <source>
        <dbReference type="ARBA" id="ARBA00005879"/>
    </source>
</evidence>
<dbReference type="PROSITE" id="PS00839">
    <property type="entry name" value="SUMT_1"/>
    <property type="match status" value="1"/>
</dbReference>
<dbReference type="FunFam" id="3.30.950.10:FF:000001">
    <property type="entry name" value="Siroheme synthase"/>
    <property type="match status" value="1"/>
</dbReference>
<accession>S9ZF48</accession>
<evidence type="ECO:0000256" key="3">
    <source>
        <dbReference type="ARBA" id="ARBA00022573"/>
    </source>
</evidence>
<dbReference type="UniPathway" id="UPA00262">
    <property type="reaction ID" value="UER00211"/>
</dbReference>
<dbReference type="InterPro" id="IPR003043">
    <property type="entry name" value="Uropor_MeTrfase_CS"/>
</dbReference>
<dbReference type="GO" id="GO:0004851">
    <property type="term" value="F:uroporphyrin-III C-methyltransferase activity"/>
    <property type="evidence" value="ECO:0007669"/>
    <property type="project" value="UniProtKB-EC"/>
</dbReference>
<dbReference type="Gene3D" id="3.30.950.10">
    <property type="entry name" value="Methyltransferase, Cobalt-precorrin-4 Transmethylase, Domain 2"/>
    <property type="match status" value="1"/>
</dbReference>
<comment type="similarity">
    <text evidence="1 10">Belongs to the precorrin methyltransferase family.</text>
</comment>
<comment type="caution">
    <text evidence="12">The sequence shown here is derived from an EMBL/GenBank/DDBJ whole genome shotgun (WGS) entry which is preliminary data.</text>
</comment>
<organism evidence="12 13">
    <name type="scientific">Thauera terpenica 58Eu</name>
    <dbReference type="NCBI Taxonomy" id="1348657"/>
    <lineage>
        <taxon>Bacteria</taxon>
        <taxon>Pseudomonadati</taxon>
        <taxon>Pseudomonadota</taxon>
        <taxon>Betaproteobacteria</taxon>
        <taxon>Rhodocyclales</taxon>
        <taxon>Zoogloeaceae</taxon>
        <taxon>Thauera</taxon>
    </lineage>
</organism>
<evidence type="ECO:0000256" key="10">
    <source>
        <dbReference type="RuleBase" id="RU003960"/>
    </source>
</evidence>
<dbReference type="eggNOG" id="COG0007">
    <property type="taxonomic scope" value="Bacteria"/>
</dbReference>
<feature type="domain" description="Tetrapyrrole methylase" evidence="11">
    <location>
        <begin position="13"/>
        <end position="213"/>
    </location>
</feature>
<dbReference type="InterPro" id="IPR006366">
    <property type="entry name" value="CobA/CysG_C"/>
</dbReference>
<evidence type="ECO:0000256" key="4">
    <source>
        <dbReference type="ARBA" id="ARBA00022603"/>
    </source>
</evidence>
<keyword evidence="6" id="KW-0949">S-adenosyl-L-methionine</keyword>
<evidence type="ECO:0000259" key="11">
    <source>
        <dbReference type="Pfam" id="PF00590"/>
    </source>
</evidence>
<keyword evidence="5 10" id="KW-0808">Transferase</keyword>
<dbReference type="InterPro" id="IPR014776">
    <property type="entry name" value="4pyrrole_Mease_sub2"/>
</dbReference>
<dbReference type="InterPro" id="IPR050161">
    <property type="entry name" value="Siro_Cobalamin_biosynth"/>
</dbReference>
<evidence type="ECO:0000256" key="5">
    <source>
        <dbReference type="ARBA" id="ARBA00022679"/>
    </source>
</evidence>
<keyword evidence="7" id="KW-0627">Porphyrin biosynthesis</keyword>
<keyword evidence="4 10" id="KW-0489">Methyltransferase</keyword>
<dbReference type="CDD" id="cd11642">
    <property type="entry name" value="SUMT"/>
    <property type="match status" value="1"/>
</dbReference>
<keyword evidence="3" id="KW-0169">Cobalamin biosynthesis</keyword>
<evidence type="ECO:0000313" key="13">
    <source>
        <dbReference type="Proteomes" id="UP000015455"/>
    </source>
</evidence>
<dbReference type="PATRIC" id="fig|1348657.5.peg.1426"/>
<reference evidence="12 13" key="1">
    <citation type="submission" date="2013-06" db="EMBL/GenBank/DDBJ databases">
        <title>Draft genome sequence of Thauera terpenica.</title>
        <authorList>
            <person name="Liu B."/>
            <person name="Frostegard A.H."/>
            <person name="Shapleigh J.P."/>
        </authorList>
    </citation>
    <scope>NUCLEOTIDE SEQUENCE [LARGE SCALE GENOMIC DNA]</scope>
    <source>
        <strain evidence="12 13">58Eu</strain>
    </source>
</reference>
<dbReference type="GO" id="GO:0019354">
    <property type="term" value="P:siroheme biosynthetic process"/>
    <property type="evidence" value="ECO:0007669"/>
    <property type="project" value="UniProtKB-UniPathway"/>
</dbReference>
<dbReference type="EMBL" id="ATJV01000048">
    <property type="protein sequence ID" value="EPZ16015.1"/>
    <property type="molecule type" value="Genomic_DNA"/>
</dbReference>
<protein>
    <recommendedName>
        <fullName evidence="2">uroporphyrinogen-III C-methyltransferase</fullName>
        <ecNumber evidence="2">2.1.1.107</ecNumber>
    </recommendedName>
</protein>
<evidence type="ECO:0000256" key="7">
    <source>
        <dbReference type="ARBA" id="ARBA00023244"/>
    </source>
</evidence>
<evidence type="ECO:0000313" key="12">
    <source>
        <dbReference type="EMBL" id="EPZ16015.1"/>
    </source>
</evidence>
<comment type="pathway">
    <text evidence="8">Porphyrin-containing compound metabolism; siroheme biosynthesis; precorrin-2 from uroporphyrinogen III: step 1/1.</text>
</comment>
<dbReference type="PANTHER" id="PTHR45790">
    <property type="entry name" value="SIROHEME SYNTHASE-RELATED"/>
    <property type="match status" value="1"/>
</dbReference>
<dbReference type="Pfam" id="PF00590">
    <property type="entry name" value="TP_methylase"/>
    <property type="match status" value="1"/>
</dbReference>
<proteinExistence type="inferred from homology"/>
<evidence type="ECO:0000256" key="8">
    <source>
        <dbReference type="ARBA" id="ARBA00025705"/>
    </source>
</evidence>
<comment type="pathway">
    <text evidence="9">Cofactor biosynthesis; adenosylcobalamin biosynthesis; precorrin-2 from uroporphyrinogen III: step 1/1.</text>
</comment>
<dbReference type="InterPro" id="IPR014777">
    <property type="entry name" value="4pyrrole_Mease_sub1"/>
</dbReference>
<dbReference type="GO" id="GO:0009236">
    <property type="term" value="P:cobalamin biosynthetic process"/>
    <property type="evidence" value="ECO:0007669"/>
    <property type="project" value="UniProtKB-KW"/>
</dbReference>
<sequence length="264" mass="27287">MEEKAAPHPKGCVHLVGAGPGDPELLTLKAARLITSAEVVVYDNLVGKAILELIPATARRVYAGKEAGNHALPQDEINQLLVDLARQGLRVVRLKGGDPFIFGRGGEEMQALQAAGFCCEIVPGITAAAGAGASTGIPLTHREHAQTLVFATGHLKDDTVDLDWDALTRPNQTVVIYMGLGALDIICQQLIAHGLPAHTPAAVIHGATTPAQCAVYSSIAGLPAAVREAGLKPPALIMIGQVVGVGDARLQAASTPAMSGTQFA</sequence>
<name>S9ZF48_9RHOO</name>
<dbReference type="STRING" id="1348657.M622_02245"/>
<dbReference type="NCBIfam" id="NF004790">
    <property type="entry name" value="PRK06136.1"/>
    <property type="match status" value="1"/>
</dbReference>
<dbReference type="InterPro" id="IPR035996">
    <property type="entry name" value="4pyrrol_Methylase_sf"/>
</dbReference>
<dbReference type="Proteomes" id="UP000015455">
    <property type="component" value="Unassembled WGS sequence"/>
</dbReference>
<dbReference type="SUPFAM" id="SSF53790">
    <property type="entry name" value="Tetrapyrrole methylase"/>
    <property type="match status" value="1"/>
</dbReference>
<dbReference type="NCBIfam" id="TIGR01469">
    <property type="entry name" value="cobA_cysG_Cterm"/>
    <property type="match status" value="1"/>
</dbReference>
<dbReference type="GO" id="GO:0032259">
    <property type="term" value="P:methylation"/>
    <property type="evidence" value="ECO:0007669"/>
    <property type="project" value="UniProtKB-KW"/>
</dbReference>
<gene>
    <name evidence="12" type="ORF">M622_02245</name>
</gene>